<dbReference type="InterPro" id="IPR005467">
    <property type="entry name" value="His_kinase_dom"/>
</dbReference>
<dbReference type="CDD" id="cd00130">
    <property type="entry name" value="PAS"/>
    <property type="match status" value="1"/>
</dbReference>
<keyword evidence="7" id="KW-0418">Kinase</keyword>
<evidence type="ECO:0000313" key="12">
    <source>
        <dbReference type="EMBL" id="TQS40508.1"/>
    </source>
</evidence>
<evidence type="ECO:0000256" key="3">
    <source>
        <dbReference type="ARBA" id="ARBA00004236"/>
    </source>
</evidence>
<dbReference type="SUPFAM" id="SSF47384">
    <property type="entry name" value="Homodimeric domain of signal transducing histidine kinase"/>
    <property type="match status" value="1"/>
</dbReference>
<dbReference type="InterPro" id="IPR036890">
    <property type="entry name" value="HATPase_C_sf"/>
</dbReference>
<evidence type="ECO:0000256" key="4">
    <source>
        <dbReference type="ARBA" id="ARBA00012438"/>
    </source>
</evidence>
<dbReference type="FunFam" id="3.30.565.10:FF:000006">
    <property type="entry name" value="Sensor histidine kinase WalK"/>
    <property type="match status" value="1"/>
</dbReference>
<evidence type="ECO:0000256" key="6">
    <source>
        <dbReference type="ARBA" id="ARBA00022679"/>
    </source>
</evidence>
<proteinExistence type="predicted"/>
<dbReference type="InterPro" id="IPR003594">
    <property type="entry name" value="HATPase_dom"/>
</dbReference>
<dbReference type="EC" id="2.7.13.3" evidence="4"/>
<dbReference type="EMBL" id="VIRS01000039">
    <property type="protein sequence ID" value="TQS40508.1"/>
    <property type="molecule type" value="Genomic_DNA"/>
</dbReference>
<dbReference type="InterPro" id="IPR000014">
    <property type="entry name" value="PAS"/>
</dbReference>
<dbReference type="InParanoid" id="A0A545AGQ0"/>
<evidence type="ECO:0000256" key="8">
    <source>
        <dbReference type="ARBA" id="ARBA00023012"/>
    </source>
</evidence>
<dbReference type="Pfam" id="PF02518">
    <property type="entry name" value="HATPase_c"/>
    <property type="match status" value="1"/>
</dbReference>
<dbReference type="FunFam" id="1.10.287.130:FF:000001">
    <property type="entry name" value="Two-component sensor histidine kinase"/>
    <property type="match status" value="1"/>
</dbReference>
<dbReference type="SUPFAM" id="SSF55785">
    <property type="entry name" value="PYP-like sensor domain (PAS domain)"/>
    <property type="match status" value="2"/>
</dbReference>
<evidence type="ECO:0000259" key="11">
    <source>
        <dbReference type="PROSITE" id="PS50112"/>
    </source>
</evidence>
<dbReference type="PANTHER" id="PTHR43711">
    <property type="entry name" value="TWO-COMPONENT HISTIDINE KINASE"/>
    <property type="match status" value="1"/>
</dbReference>
<dbReference type="InterPro" id="IPR035965">
    <property type="entry name" value="PAS-like_dom_sf"/>
</dbReference>
<dbReference type="GO" id="GO:0005509">
    <property type="term" value="F:calcium ion binding"/>
    <property type="evidence" value="ECO:0007669"/>
    <property type="project" value="UniProtKB-ARBA"/>
</dbReference>
<dbReference type="Gene3D" id="3.30.565.10">
    <property type="entry name" value="Histidine kinase-like ATPase, C-terminal domain"/>
    <property type="match status" value="1"/>
</dbReference>
<keyword evidence="8" id="KW-0902">Two-component regulatory system</keyword>
<dbReference type="InterPro" id="IPR036097">
    <property type="entry name" value="HisK_dim/P_sf"/>
</dbReference>
<protein>
    <recommendedName>
        <fullName evidence="4">histidine kinase</fullName>
        <ecNumber evidence="4">2.7.13.3</ecNumber>
    </recommendedName>
</protein>
<sequence>MRRTEARLRRRGVAEVTNGGVAAGGAVTVGRAARAAADAPRPRTDRPELFRAVVEAARAAVAIVYPDGSWTALGDTFTRGLGHQANLPERVRLLSLIHPGDRRAVLEAFLAARSGREPAQSIPVRVRTAGGGWIELATTVRSRVHDPDVGGIVYYGVEVGRARDAERALHETHAGLARLIETLTVGILLVDADGRVAVANRALLELFDVPGPPSRYAGSDARALLRRMAGAMRAPDRVADRLDRLLVEPWTALDTDLMLVGGRVVEIDVVPVAGGGALLHAWDVTTRANAQHSLEERNEALSALVAAKNEFVASVSHELRSPLTSVVTFSNLLAQPDWGELDDEQVQFIEVIQRNADRLLRLIEDLLLLSRLEARTLQFVPSRIILPDLVRAAVAERAPIAQAADVTLKAEATGDDVMSGDELRINQVLGNLIGNALKFTPPGGSVTVRCHPAADGWRLSVTDTGIGIPAEDVDRIFEAFHRASNVEKHSHPGTGLGLVISKAIVERHGGLMEITSELGRGTTVTVWLPQRRVGDREGDR</sequence>
<comment type="cofactor">
    <cofactor evidence="2">
        <name>a divalent metal cation</name>
        <dbReference type="ChEBI" id="CHEBI:60240"/>
    </cofactor>
</comment>
<evidence type="ECO:0000313" key="13">
    <source>
        <dbReference type="Proteomes" id="UP000317982"/>
    </source>
</evidence>
<dbReference type="InterPro" id="IPR050736">
    <property type="entry name" value="Sensor_HK_Regulatory"/>
</dbReference>
<comment type="subcellular location">
    <subcellularLocation>
        <location evidence="3">Cell membrane</location>
    </subcellularLocation>
</comment>
<dbReference type="CDD" id="cd16922">
    <property type="entry name" value="HATPase_EvgS-ArcB-TorS-like"/>
    <property type="match status" value="1"/>
</dbReference>
<dbReference type="SMART" id="SM00091">
    <property type="entry name" value="PAS"/>
    <property type="match status" value="2"/>
</dbReference>
<evidence type="ECO:0000256" key="2">
    <source>
        <dbReference type="ARBA" id="ARBA00001968"/>
    </source>
</evidence>
<organism evidence="12 13">
    <name type="scientific">Cryptosporangium phraense</name>
    <dbReference type="NCBI Taxonomy" id="2593070"/>
    <lineage>
        <taxon>Bacteria</taxon>
        <taxon>Bacillati</taxon>
        <taxon>Actinomycetota</taxon>
        <taxon>Actinomycetes</taxon>
        <taxon>Cryptosporangiales</taxon>
        <taxon>Cryptosporangiaceae</taxon>
        <taxon>Cryptosporangium</taxon>
    </lineage>
</organism>
<dbReference type="Proteomes" id="UP000317982">
    <property type="component" value="Unassembled WGS sequence"/>
</dbReference>
<dbReference type="GO" id="GO:0000155">
    <property type="term" value="F:phosphorelay sensor kinase activity"/>
    <property type="evidence" value="ECO:0007669"/>
    <property type="project" value="InterPro"/>
</dbReference>
<name>A0A545AGQ0_9ACTN</name>
<dbReference type="Gene3D" id="3.30.450.20">
    <property type="entry name" value="PAS domain"/>
    <property type="match status" value="2"/>
</dbReference>
<gene>
    <name evidence="12" type="ORF">FL583_34255</name>
</gene>
<comment type="catalytic activity">
    <reaction evidence="1">
        <text>ATP + protein L-histidine = ADP + protein N-phospho-L-histidine.</text>
        <dbReference type="EC" id="2.7.13.3"/>
    </reaction>
</comment>
<reference evidence="12 13" key="1">
    <citation type="submission" date="2019-07" db="EMBL/GenBank/DDBJ databases">
        <title>Cryptosporangium phraense sp. nov., isolated from plant litter.</title>
        <authorList>
            <person name="Suriyachadkun C."/>
        </authorList>
    </citation>
    <scope>NUCLEOTIDE SEQUENCE [LARGE SCALE GENOMIC DNA]</scope>
    <source>
        <strain evidence="12 13">A-T 5661</strain>
    </source>
</reference>
<dbReference type="NCBIfam" id="TIGR00229">
    <property type="entry name" value="sensory_box"/>
    <property type="match status" value="1"/>
</dbReference>
<evidence type="ECO:0000256" key="9">
    <source>
        <dbReference type="ARBA" id="ARBA00023136"/>
    </source>
</evidence>
<keyword evidence="6" id="KW-0808">Transferase</keyword>
<dbReference type="GO" id="GO:0005886">
    <property type="term" value="C:plasma membrane"/>
    <property type="evidence" value="ECO:0007669"/>
    <property type="project" value="UniProtKB-SubCell"/>
</dbReference>
<keyword evidence="13" id="KW-1185">Reference proteome</keyword>
<dbReference type="SUPFAM" id="SSF55874">
    <property type="entry name" value="ATPase domain of HSP90 chaperone/DNA topoisomerase II/histidine kinase"/>
    <property type="match status" value="1"/>
</dbReference>
<dbReference type="AlphaFoldDB" id="A0A545AGQ0"/>
<feature type="domain" description="Histidine kinase" evidence="10">
    <location>
        <begin position="314"/>
        <end position="532"/>
    </location>
</feature>
<dbReference type="InterPro" id="IPR003661">
    <property type="entry name" value="HisK_dim/P_dom"/>
</dbReference>
<dbReference type="SMART" id="SM00387">
    <property type="entry name" value="HATPase_c"/>
    <property type="match status" value="1"/>
</dbReference>
<keyword evidence="9" id="KW-0472">Membrane</keyword>
<dbReference type="InterPro" id="IPR004358">
    <property type="entry name" value="Sig_transdc_His_kin-like_C"/>
</dbReference>
<dbReference type="Pfam" id="PF12860">
    <property type="entry name" value="PAS_7"/>
    <property type="match status" value="1"/>
</dbReference>
<dbReference type="OrthoDB" id="3272969at2"/>
<evidence type="ECO:0000256" key="5">
    <source>
        <dbReference type="ARBA" id="ARBA00022553"/>
    </source>
</evidence>
<feature type="domain" description="PAS" evidence="11">
    <location>
        <begin position="172"/>
        <end position="207"/>
    </location>
</feature>
<evidence type="ECO:0000256" key="7">
    <source>
        <dbReference type="ARBA" id="ARBA00022777"/>
    </source>
</evidence>
<keyword evidence="5" id="KW-0597">Phosphoprotein</keyword>
<dbReference type="SMART" id="SM00388">
    <property type="entry name" value="HisKA"/>
    <property type="match status" value="1"/>
</dbReference>
<dbReference type="PANTHER" id="PTHR43711:SF1">
    <property type="entry name" value="HISTIDINE KINASE 1"/>
    <property type="match status" value="1"/>
</dbReference>
<dbReference type="PROSITE" id="PS50112">
    <property type="entry name" value="PAS"/>
    <property type="match status" value="1"/>
</dbReference>
<dbReference type="Gene3D" id="1.10.287.130">
    <property type="match status" value="1"/>
</dbReference>
<dbReference type="PRINTS" id="PR00344">
    <property type="entry name" value="BCTRLSENSOR"/>
</dbReference>
<accession>A0A545AGQ0</accession>
<dbReference type="PROSITE" id="PS50109">
    <property type="entry name" value="HIS_KIN"/>
    <property type="match status" value="1"/>
</dbReference>
<comment type="caution">
    <text evidence="12">The sequence shown here is derived from an EMBL/GenBank/DDBJ whole genome shotgun (WGS) entry which is preliminary data.</text>
</comment>
<dbReference type="CDD" id="cd00082">
    <property type="entry name" value="HisKA"/>
    <property type="match status" value="1"/>
</dbReference>
<evidence type="ECO:0000259" key="10">
    <source>
        <dbReference type="PROSITE" id="PS50109"/>
    </source>
</evidence>
<evidence type="ECO:0000256" key="1">
    <source>
        <dbReference type="ARBA" id="ARBA00000085"/>
    </source>
</evidence>
<dbReference type="Pfam" id="PF00512">
    <property type="entry name" value="HisKA"/>
    <property type="match status" value="1"/>
</dbReference>